<dbReference type="InterPro" id="IPR051084">
    <property type="entry name" value="H+-coupled_symporters"/>
</dbReference>
<dbReference type="EMBL" id="FOQU01000005">
    <property type="protein sequence ID" value="SFJ13547.1"/>
    <property type="molecule type" value="Genomic_DNA"/>
</dbReference>
<evidence type="ECO:0000256" key="3">
    <source>
        <dbReference type="ARBA" id="ARBA00022448"/>
    </source>
</evidence>
<keyword evidence="4" id="KW-1003">Cell membrane</keyword>
<dbReference type="Gene3D" id="1.20.1250.20">
    <property type="entry name" value="MFS general substrate transporter like domains"/>
    <property type="match status" value="1"/>
</dbReference>
<feature type="transmembrane region" description="Helical" evidence="9">
    <location>
        <begin position="276"/>
        <end position="300"/>
    </location>
</feature>
<reference evidence="11 12" key="1">
    <citation type="submission" date="2016-10" db="EMBL/GenBank/DDBJ databases">
        <authorList>
            <person name="de Groot N.N."/>
        </authorList>
    </citation>
    <scope>NUCLEOTIDE SEQUENCE [LARGE SCALE GENOMIC DNA]</scope>
    <source>
        <strain evidence="11 12">LMG 23650</strain>
    </source>
</reference>
<protein>
    <submittedName>
        <fullName evidence="11">Predicted arabinose efflux permease, MFS family</fullName>
    </submittedName>
</protein>
<keyword evidence="5 9" id="KW-0812">Transmembrane</keyword>
<dbReference type="InterPro" id="IPR005829">
    <property type="entry name" value="Sugar_transporter_CS"/>
</dbReference>
<dbReference type="Pfam" id="PF07690">
    <property type="entry name" value="MFS_1"/>
    <property type="match status" value="1"/>
</dbReference>
<feature type="transmembrane region" description="Helical" evidence="9">
    <location>
        <begin position="312"/>
        <end position="332"/>
    </location>
</feature>
<feature type="transmembrane region" description="Helical" evidence="9">
    <location>
        <begin position="60"/>
        <end position="84"/>
    </location>
</feature>
<keyword evidence="12" id="KW-1185">Reference proteome</keyword>
<comment type="similarity">
    <text evidence="2">Belongs to the major facilitator superfamily. Metabolite:H+ Symporter (MHS) family (TC 2.A.1.6) family.</text>
</comment>
<feature type="transmembrane region" description="Helical" evidence="9">
    <location>
        <begin position="247"/>
        <end position="264"/>
    </location>
</feature>
<proteinExistence type="inferred from homology"/>
<dbReference type="InterPro" id="IPR036259">
    <property type="entry name" value="MFS_trans_sf"/>
</dbReference>
<dbReference type="PROSITE" id="PS00217">
    <property type="entry name" value="SUGAR_TRANSPORT_2"/>
    <property type="match status" value="1"/>
</dbReference>
<dbReference type="SUPFAM" id="SSF103473">
    <property type="entry name" value="MFS general substrate transporter"/>
    <property type="match status" value="1"/>
</dbReference>
<evidence type="ECO:0000256" key="5">
    <source>
        <dbReference type="ARBA" id="ARBA00022692"/>
    </source>
</evidence>
<dbReference type="InterPro" id="IPR020846">
    <property type="entry name" value="MFS_dom"/>
</dbReference>
<evidence type="ECO:0000313" key="12">
    <source>
        <dbReference type="Proteomes" id="UP000199548"/>
    </source>
</evidence>
<dbReference type="GO" id="GO:0015293">
    <property type="term" value="F:symporter activity"/>
    <property type="evidence" value="ECO:0007669"/>
    <property type="project" value="UniProtKB-KW"/>
</dbReference>
<keyword evidence="8 9" id="KW-0472">Membrane</keyword>
<dbReference type="OrthoDB" id="6766492at2"/>
<feature type="transmembrane region" description="Helical" evidence="9">
    <location>
        <begin position="120"/>
        <end position="141"/>
    </location>
</feature>
<feature type="transmembrane region" description="Helical" evidence="9">
    <location>
        <begin position="162"/>
        <end position="184"/>
    </location>
</feature>
<evidence type="ECO:0000256" key="9">
    <source>
        <dbReference type="SAM" id="Phobius"/>
    </source>
</evidence>
<accession>A0A1I3NWL1</accession>
<dbReference type="STRING" id="420953.SAMN05192543_105542"/>
<keyword evidence="6" id="KW-0769">Symport</keyword>
<feature type="transmembrane region" description="Helical" evidence="9">
    <location>
        <begin position="25"/>
        <end position="54"/>
    </location>
</feature>
<keyword evidence="7 9" id="KW-1133">Transmembrane helix</keyword>
<sequence length="438" mass="46265">MENTLRPAMTETGSVASRTDARRSVVAVALGNAVEFFDFGTYATFAVMIGHAFFPTKSAFMSLLLSVSVFGLGFIVRPLGAVLIGAYADRAGRKPAMMLTLLMMTVGTGAIAVLPGYESIGMAAPILLVCTRLVQGLAWGGEAGPATTYLLEAAPIERRGTYACWQVATQGFAAVAAGLAGFVLTMLLSESQLYSWGWRVPFVFGLLVLPIGIYIRRRLSDTIDSHGAPASTREILRELNTQHRRPIVIGLLILLGSTITQYFLNYMTTFALTELHLPGSIAMLATLTTGATLAAGCLVGGRLSDSIGRKPVLIWPRVLLLLLIFPALHLIVSQPTPAVFLITLAVLSALHGMSGAALIILIAESFPTRVRSTGFSIVYAVAVSLFGGTAQSIITWLIGATGNPMAPTGYLLVTTAICIGAGMMANETAPIRRGAASI</sequence>
<evidence type="ECO:0000256" key="4">
    <source>
        <dbReference type="ARBA" id="ARBA00022475"/>
    </source>
</evidence>
<gene>
    <name evidence="11" type="ORF">SAMN05192543_105542</name>
</gene>
<comment type="subcellular location">
    <subcellularLocation>
        <location evidence="1">Cell membrane</location>
        <topology evidence="1">Multi-pass membrane protein</topology>
    </subcellularLocation>
</comment>
<dbReference type="FunFam" id="1.20.1250.20:FF:000001">
    <property type="entry name" value="Dicarboxylate MFS transporter"/>
    <property type="match status" value="1"/>
</dbReference>
<keyword evidence="3" id="KW-0813">Transport</keyword>
<feature type="transmembrane region" description="Helical" evidence="9">
    <location>
        <begin position="405"/>
        <end position="425"/>
    </location>
</feature>
<name>A0A1I3NWL1_9BURK</name>
<feature type="transmembrane region" description="Helical" evidence="9">
    <location>
        <begin position="196"/>
        <end position="215"/>
    </location>
</feature>
<evidence type="ECO:0000313" key="11">
    <source>
        <dbReference type="EMBL" id="SFJ13547.1"/>
    </source>
</evidence>
<feature type="transmembrane region" description="Helical" evidence="9">
    <location>
        <begin position="375"/>
        <end position="399"/>
    </location>
</feature>
<dbReference type="AlphaFoldDB" id="A0A1I3NWL1"/>
<dbReference type="RefSeq" id="WP_091014518.1">
    <property type="nucleotide sequence ID" value="NZ_CP041745.1"/>
</dbReference>
<evidence type="ECO:0000256" key="2">
    <source>
        <dbReference type="ARBA" id="ARBA00008240"/>
    </source>
</evidence>
<dbReference type="PANTHER" id="PTHR43528">
    <property type="entry name" value="ALPHA-KETOGLUTARATE PERMEASE"/>
    <property type="match status" value="1"/>
</dbReference>
<feature type="transmembrane region" description="Helical" evidence="9">
    <location>
        <begin position="338"/>
        <end position="363"/>
    </location>
</feature>
<dbReference type="PROSITE" id="PS50850">
    <property type="entry name" value="MFS"/>
    <property type="match status" value="1"/>
</dbReference>
<dbReference type="PROSITE" id="PS00216">
    <property type="entry name" value="SUGAR_TRANSPORT_1"/>
    <property type="match status" value="1"/>
</dbReference>
<evidence type="ECO:0000256" key="8">
    <source>
        <dbReference type="ARBA" id="ARBA00023136"/>
    </source>
</evidence>
<evidence type="ECO:0000256" key="7">
    <source>
        <dbReference type="ARBA" id="ARBA00022989"/>
    </source>
</evidence>
<dbReference type="InterPro" id="IPR011701">
    <property type="entry name" value="MFS"/>
</dbReference>
<dbReference type="PANTHER" id="PTHR43528:SF3">
    <property type="entry name" value="CITRATE-PROTON SYMPORTER"/>
    <property type="match status" value="1"/>
</dbReference>
<dbReference type="Proteomes" id="UP000199548">
    <property type="component" value="Unassembled WGS sequence"/>
</dbReference>
<evidence type="ECO:0000256" key="1">
    <source>
        <dbReference type="ARBA" id="ARBA00004651"/>
    </source>
</evidence>
<evidence type="ECO:0000259" key="10">
    <source>
        <dbReference type="PROSITE" id="PS50850"/>
    </source>
</evidence>
<feature type="domain" description="Major facilitator superfamily (MFS) profile" evidence="10">
    <location>
        <begin position="24"/>
        <end position="433"/>
    </location>
</feature>
<dbReference type="GO" id="GO:0005886">
    <property type="term" value="C:plasma membrane"/>
    <property type="evidence" value="ECO:0007669"/>
    <property type="project" value="UniProtKB-SubCell"/>
</dbReference>
<organism evidence="11 12">
    <name type="scientific">Paraburkholderia megapolitana</name>
    <dbReference type="NCBI Taxonomy" id="420953"/>
    <lineage>
        <taxon>Bacteria</taxon>
        <taxon>Pseudomonadati</taxon>
        <taxon>Pseudomonadota</taxon>
        <taxon>Betaproteobacteria</taxon>
        <taxon>Burkholderiales</taxon>
        <taxon>Burkholderiaceae</taxon>
        <taxon>Paraburkholderia</taxon>
    </lineage>
</organism>
<feature type="transmembrane region" description="Helical" evidence="9">
    <location>
        <begin position="96"/>
        <end position="114"/>
    </location>
</feature>
<evidence type="ECO:0000256" key="6">
    <source>
        <dbReference type="ARBA" id="ARBA00022847"/>
    </source>
</evidence>